<sequence>MLKSLPESVTRLGMYHGLRHTTKVDLSSRWPSVEEVEREKTSTLFTPHSIVREQSAAMKQSAEKKHRMRLEKMMKNEKNYGVTLEKYLSSQQKAEKEKDEKDAVLERRMREIHEYFGYWMDSKDPRFELLLSQKEAQEKKAEKMAKRAELVKKKIAEVM</sequence>
<dbReference type="Gene3D" id="6.10.280.120">
    <property type="entry name" value="Growth arrest and DNA-damage-inducible proteins-interacting protein 1"/>
    <property type="match status" value="1"/>
</dbReference>
<dbReference type="PANTHER" id="PTHR31761:SF1">
    <property type="entry name" value="LARGE RIBOSOMAL SUBUNIT PROTEIN ML64"/>
    <property type="match status" value="1"/>
</dbReference>
<dbReference type="GO" id="GO:0005840">
    <property type="term" value="C:ribosome"/>
    <property type="evidence" value="ECO:0007669"/>
    <property type="project" value="UniProtKB-KW"/>
</dbReference>
<dbReference type="InterPro" id="IPR043035">
    <property type="entry name" value="Ribosomal_mL64_sf"/>
</dbReference>
<keyword evidence="7" id="KW-0539">Nucleus</keyword>
<evidence type="ECO:0000256" key="12">
    <source>
        <dbReference type="ARBA" id="ARBA00035485"/>
    </source>
</evidence>
<comment type="function">
    <text evidence="13">Acts as a negative regulator of G1 to S cell cycle phase progression by inhibiting cyclin-dependent kinases. Inhibitory effects are additive with GADD45 proteins but also occur in the absence of GADD45 proteins. Acts as a repressor of the orphan nuclear receptor NR4A1 by inhibiting AB domain-mediated transcriptional activity. May be involved in the hormone-mediated regulation of NR4A1 transcriptional activity. May play a role in mitochondrial protein synthesis.</text>
</comment>
<evidence type="ECO:0000256" key="2">
    <source>
        <dbReference type="ARBA" id="ARBA00004173"/>
    </source>
</evidence>
<keyword evidence="8" id="KW-0687">Ribonucleoprotein</keyword>
<evidence type="ECO:0000256" key="5">
    <source>
        <dbReference type="ARBA" id="ARBA00023054"/>
    </source>
</evidence>
<dbReference type="Proteomes" id="UP001432027">
    <property type="component" value="Unassembled WGS sequence"/>
</dbReference>
<evidence type="ECO:0000256" key="6">
    <source>
        <dbReference type="ARBA" id="ARBA00023128"/>
    </source>
</evidence>
<evidence type="ECO:0000256" key="13">
    <source>
        <dbReference type="ARBA" id="ARBA00060144"/>
    </source>
</evidence>
<dbReference type="Pfam" id="PF10147">
    <property type="entry name" value="CR6_interact"/>
    <property type="match status" value="1"/>
</dbReference>
<reference evidence="14" key="1">
    <citation type="submission" date="2023-10" db="EMBL/GenBank/DDBJ databases">
        <title>Genome assembly of Pristionchus species.</title>
        <authorList>
            <person name="Yoshida K."/>
            <person name="Sommer R.J."/>
        </authorList>
    </citation>
    <scope>NUCLEOTIDE SEQUENCE</scope>
    <source>
        <strain evidence="14">RS0144</strain>
    </source>
</reference>
<comment type="similarity">
    <text evidence="3">Belongs to the mitochondrion-specific ribosomal protein mL64 family.</text>
</comment>
<accession>A0AAV5U290</accession>
<evidence type="ECO:0000256" key="4">
    <source>
        <dbReference type="ARBA" id="ARBA00022980"/>
    </source>
</evidence>
<protein>
    <recommendedName>
        <fullName evidence="11">Large ribosomal subunit protein mL64</fullName>
    </recommendedName>
    <alternativeName>
        <fullName evidence="10">39S ribosomal protein L59, mitochondrial</fullName>
    </alternativeName>
    <alternativeName>
        <fullName evidence="12">Growth arrest and DNA damage-inducible proteins-interacting protein 1</fullName>
    </alternativeName>
</protein>
<dbReference type="GO" id="GO:1990904">
    <property type="term" value="C:ribonucleoprotein complex"/>
    <property type="evidence" value="ECO:0007669"/>
    <property type="project" value="UniProtKB-KW"/>
</dbReference>
<evidence type="ECO:0000256" key="11">
    <source>
        <dbReference type="ARBA" id="ARBA00035184"/>
    </source>
</evidence>
<comment type="subcellular location">
    <subcellularLocation>
        <location evidence="2">Mitochondrion</location>
    </subcellularLocation>
    <subcellularLocation>
        <location evidence="1">Nucleus</location>
    </subcellularLocation>
</comment>
<keyword evidence="9" id="KW-0131">Cell cycle</keyword>
<evidence type="ECO:0000313" key="14">
    <source>
        <dbReference type="EMBL" id="GMT00567.1"/>
    </source>
</evidence>
<dbReference type="EMBL" id="BTSX01000005">
    <property type="protein sequence ID" value="GMT00567.1"/>
    <property type="molecule type" value="Genomic_DNA"/>
</dbReference>
<keyword evidence="5" id="KW-0175">Coiled coil</keyword>
<evidence type="ECO:0000256" key="7">
    <source>
        <dbReference type="ARBA" id="ARBA00023242"/>
    </source>
</evidence>
<gene>
    <name evidence="14" type="ORF">PENTCL1PPCAC_22741</name>
</gene>
<evidence type="ECO:0000256" key="9">
    <source>
        <dbReference type="ARBA" id="ARBA00023306"/>
    </source>
</evidence>
<evidence type="ECO:0000256" key="3">
    <source>
        <dbReference type="ARBA" id="ARBA00005421"/>
    </source>
</evidence>
<organism evidence="14 15">
    <name type="scientific">Pristionchus entomophagus</name>
    <dbReference type="NCBI Taxonomy" id="358040"/>
    <lineage>
        <taxon>Eukaryota</taxon>
        <taxon>Metazoa</taxon>
        <taxon>Ecdysozoa</taxon>
        <taxon>Nematoda</taxon>
        <taxon>Chromadorea</taxon>
        <taxon>Rhabditida</taxon>
        <taxon>Rhabditina</taxon>
        <taxon>Diplogasteromorpha</taxon>
        <taxon>Diplogasteroidea</taxon>
        <taxon>Neodiplogasteridae</taxon>
        <taxon>Pristionchus</taxon>
    </lineage>
</organism>
<evidence type="ECO:0000256" key="8">
    <source>
        <dbReference type="ARBA" id="ARBA00023274"/>
    </source>
</evidence>
<dbReference type="PANTHER" id="PTHR31761">
    <property type="entry name" value="GROWTH ARREST AND DNA DAMAGE-INDUCIBLE PROTEINS-INTERACTING PROTEIN 1 GADD45GIP1"/>
    <property type="match status" value="1"/>
</dbReference>
<dbReference type="GO" id="GO:0005739">
    <property type="term" value="C:mitochondrion"/>
    <property type="evidence" value="ECO:0007669"/>
    <property type="project" value="UniProtKB-SubCell"/>
</dbReference>
<keyword evidence="15" id="KW-1185">Reference proteome</keyword>
<evidence type="ECO:0000256" key="10">
    <source>
        <dbReference type="ARBA" id="ARBA00030700"/>
    </source>
</evidence>
<evidence type="ECO:0000256" key="1">
    <source>
        <dbReference type="ARBA" id="ARBA00004123"/>
    </source>
</evidence>
<keyword evidence="6" id="KW-0496">Mitochondrion</keyword>
<dbReference type="InterPro" id="IPR018472">
    <property type="entry name" value="Ribosomal_mL64"/>
</dbReference>
<evidence type="ECO:0000313" key="15">
    <source>
        <dbReference type="Proteomes" id="UP001432027"/>
    </source>
</evidence>
<dbReference type="AlphaFoldDB" id="A0AAV5U290"/>
<proteinExistence type="inferred from homology"/>
<comment type="caution">
    <text evidence="14">The sequence shown here is derived from an EMBL/GenBank/DDBJ whole genome shotgun (WGS) entry which is preliminary data.</text>
</comment>
<dbReference type="GO" id="GO:0005634">
    <property type="term" value="C:nucleus"/>
    <property type="evidence" value="ECO:0007669"/>
    <property type="project" value="UniProtKB-SubCell"/>
</dbReference>
<name>A0AAV5U290_9BILA</name>
<keyword evidence="4" id="KW-0689">Ribosomal protein</keyword>